<keyword evidence="5" id="KW-1015">Disulfide bond</keyword>
<dbReference type="Pfam" id="PF00355">
    <property type="entry name" value="Rieske"/>
    <property type="match status" value="1"/>
</dbReference>
<evidence type="ECO:0000256" key="1">
    <source>
        <dbReference type="ARBA" id="ARBA00022714"/>
    </source>
</evidence>
<gene>
    <name evidence="8" type="ORF">BGO89_01965</name>
</gene>
<dbReference type="Proteomes" id="UP000184233">
    <property type="component" value="Unassembled WGS sequence"/>
</dbReference>
<dbReference type="GO" id="GO:0046872">
    <property type="term" value="F:metal ion binding"/>
    <property type="evidence" value="ECO:0007669"/>
    <property type="project" value="UniProtKB-KW"/>
</dbReference>
<evidence type="ECO:0000256" key="5">
    <source>
        <dbReference type="ARBA" id="ARBA00023157"/>
    </source>
</evidence>
<dbReference type="InterPro" id="IPR017941">
    <property type="entry name" value="Rieske_2Fe-2S"/>
</dbReference>
<reference evidence="8 9" key="1">
    <citation type="submission" date="2016-09" db="EMBL/GenBank/DDBJ databases">
        <title>Genome-resolved meta-omics ties microbial dynamics to process performance in biotechnology for thiocyanate degradation.</title>
        <authorList>
            <person name="Kantor R.S."/>
            <person name="Huddy R.J."/>
            <person name="Iyer R."/>
            <person name="Thomas B.C."/>
            <person name="Brown C.T."/>
            <person name="Anantharaman K."/>
            <person name="Tringe S."/>
            <person name="Hettich R.L."/>
            <person name="Harrison S.T."/>
            <person name="Banfield J.F."/>
        </authorList>
    </citation>
    <scope>NUCLEOTIDE SEQUENCE [LARGE SCALE GENOMIC DNA]</scope>
    <source>
        <strain evidence="8">59-99</strain>
    </source>
</reference>
<dbReference type="PANTHER" id="PTHR10134">
    <property type="entry name" value="CYTOCHROME B-C1 COMPLEX SUBUNIT RIESKE, MITOCHONDRIAL"/>
    <property type="match status" value="1"/>
</dbReference>
<keyword evidence="4" id="KW-0411">Iron-sulfur</keyword>
<evidence type="ECO:0000313" key="9">
    <source>
        <dbReference type="Proteomes" id="UP000184233"/>
    </source>
</evidence>
<keyword evidence="3" id="KW-0408">Iron</keyword>
<comment type="cofactor">
    <cofactor evidence="6">
        <name>[2Fe-2S] cluster</name>
        <dbReference type="ChEBI" id="CHEBI:190135"/>
    </cofactor>
</comment>
<comment type="caution">
    <text evidence="8">The sequence shown here is derived from an EMBL/GenBank/DDBJ whole genome shotgun (WGS) entry which is preliminary data.</text>
</comment>
<dbReference type="InterPro" id="IPR014349">
    <property type="entry name" value="Rieske_Fe-S_prot"/>
</dbReference>
<name>A0A1M3L1U6_9BACT</name>
<dbReference type="PROSITE" id="PS51296">
    <property type="entry name" value="RIESKE"/>
    <property type="match status" value="1"/>
</dbReference>
<dbReference type="CDD" id="cd03467">
    <property type="entry name" value="Rieske"/>
    <property type="match status" value="1"/>
</dbReference>
<organism evidence="8 9">
    <name type="scientific">Candidatus Kapaibacterium thiocyanatum</name>
    <dbReference type="NCBI Taxonomy" id="1895771"/>
    <lineage>
        <taxon>Bacteria</taxon>
        <taxon>Pseudomonadati</taxon>
        <taxon>Candidatus Kapaibacteriota</taxon>
        <taxon>Candidatus Kapaibacteriia</taxon>
        <taxon>Candidatus Kapaibacteriales</taxon>
        <taxon>Candidatus Kapaibacteriaceae</taxon>
        <taxon>Candidatus Kapaibacterium</taxon>
    </lineage>
</organism>
<dbReference type="InterPro" id="IPR005805">
    <property type="entry name" value="Rieske_Fe-S_prot_C"/>
</dbReference>
<dbReference type="SUPFAM" id="SSF50022">
    <property type="entry name" value="ISP domain"/>
    <property type="match status" value="1"/>
</dbReference>
<feature type="domain" description="Rieske" evidence="7">
    <location>
        <begin position="56"/>
        <end position="138"/>
    </location>
</feature>
<dbReference type="STRING" id="1895771.BGO89_01965"/>
<keyword evidence="2" id="KW-0479">Metal-binding</keyword>
<protein>
    <recommendedName>
        <fullName evidence="7">Rieske domain-containing protein</fullName>
    </recommendedName>
</protein>
<dbReference type="GO" id="GO:0051537">
    <property type="term" value="F:2 iron, 2 sulfur cluster binding"/>
    <property type="evidence" value="ECO:0007669"/>
    <property type="project" value="UniProtKB-KW"/>
</dbReference>
<evidence type="ECO:0000256" key="2">
    <source>
        <dbReference type="ARBA" id="ARBA00022723"/>
    </source>
</evidence>
<evidence type="ECO:0000256" key="3">
    <source>
        <dbReference type="ARBA" id="ARBA00023004"/>
    </source>
</evidence>
<evidence type="ECO:0000256" key="6">
    <source>
        <dbReference type="ARBA" id="ARBA00034078"/>
    </source>
</evidence>
<accession>A0A1M3L1U6</accession>
<sequence>MDRKGFLALCGAGCLSLLLDGCSSIKYLNAMVSGNTMEVPLNEFEVVNDGAKTYLPVIVAGNERLRYPVCVFRTKEGTFKALLMRCTHQGAELQVSGDRLHCPAHGSEFDSSGIVQEGPAETSLRTFPTSVNNRSVVIDLT</sequence>
<dbReference type="AlphaFoldDB" id="A0A1M3L1U6"/>
<dbReference type="EMBL" id="MKVH01000013">
    <property type="protein sequence ID" value="OJX59209.1"/>
    <property type="molecule type" value="Genomic_DNA"/>
</dbReference>
<dbReference type="Gene3D" id="2.102.10.10">
    <property type="entry name" value="Rieske [2Fe-2S] iron-sulphur domain"/>
    <property type="match status" value="1"/>
</dbReference>
<dbReference type="GO" id="GO:0016020">
    <property type="term" value="C:membrane"/>
    <property type="evidence" value="ECO:0007669"/>
    <property type="project" value="InterPro"/>
</dbReference>
<proteinExistence type="predicted"/>
<dbReference type="InterPro" id="IPR036922">
    <property type="entry name" value="Rieske_2Fe-2S_sf"/>
</dbReference>
<evidence type="ECO:0000256" key="4">
    <source>
        <dbReference type="ARBA" id="ARBA00023014"/>
    </source>
</evidence>
<dbReference type="PRINTS" id="PR00162">
    <property type="entry name" value="RIESKE"/>
</dbReference>
<evidence type="ECO:0000313" key="8">
    <source>
        <dbReference type="EMBL" id="OJX59209.1"/>
    </source>
</evidence>
<keyword evidence="1" id="KW-0001">2Fe-2S</keyword>
<evidence type="ECO:0000259" key="7">
    <source>
        <dbReference type="PROSITE" id="PS51296"/>
    </source>
</evidence>